<sequence>MLRYIATLKLHYDQASTDRLISEIAIFLRSVWTFHARQHCRQQQRNLIFDRFTLRMIEASLNRLFRVSCDVRLTRPLAKDREMVKVVVERRSRAHVRPRFPLLFPHRRPVPLSLSFSPLQPNNMPNIMPSIVPNIMPSIIPNIMPNITSNIMPLISISISRCSNSI</sequence>
<comment type="caution">
    <text evidence="1">The sequence shown here is derived from an EMBL/GenBank/DDBJ whole genome shotgun (WGS) entry which is preliminary data.</text>
</comment>
<evidence type="ECO:0000313" key="2">
    <source>
        <dbReference type="Proteomes" id="UP001430953"/>
    </source>
</evidence>
<organism evidence="1 2">
    <name type="scientific">Cardiocondyla obscurior</name>
    <dbReference type="NCBI Taxonomy" id="286306"/>
    <lineage>
        <taxon>Eukaryota</taxon>
        <taxon>Metazoa</taxon>
        <taxon>Ecdysozoa</taxon>
        <taxon>Arthropoda</taxon>
        <taxon>Hexapoda</taxon>
        <taxon>Insecta</taxon>
        <taxon>Pterygota</taxon>
        <taxon>Neoptera</taxon>
        <taxon>Endopterygota</taxon>
        <taxon>Hymenoptera</taxon>
        <taxon>Apocrita</taxon>
        <taxon>Aculeata</taxon>
        <taxon>Formicoidea</taxon>
        <taxon>Formicidae</taxon>
        <taxon>Myrmicinae</taxon>
        <taxon>Cardiocondyla</taxon>
    </lineage>
</organism>
<dbReference type="EMBL" id="JADYXP020000006">
    <property type="protein sequence ID" value="KAL0121806.1"/>
    <property type="molecule type" value="Genomic_DNA"/>
</dbReference>
<keyword evidence="2" id="KW-1185">Reference proteome</keyword>
<reference evidence="1 2" key="1">
    <citation type="submission" date="2023-03" db="EMBL/GenBank/DDBJ databases">
        <title>High recombination rates correlate with genetic variation in Cardiocondyla obscurior ants.</title>
        <authorList>
            <person name="Errbii M."/>
        </authorList>
    </citation>
    <scope>NUCLEOTIDE SEQUENCE [LARGE SCALE GENOMIC DNA]</scope>
    <source>
        <strain evidence="1">Alpha-2009</strain>
        <tissue evidence="1">Whole body</tissue>
    </source>
</reference>
<gene>
    <name evidence="1" type="ORF">PUN28_006929</name>
</gene>
<dbReference type="Proteomes" id="UP001430953">
    <property type="component" value="Unassembled WGS sequence"/>
</dbReference>
<protein>
    <submittedName>
        <fullName evidence="1">Uncharacterized protein</fullName>
    </submittedName>
</protein>
<accession>A0AAW2G0H6</accession>
<name>A0AAW2G0H6_9HYME</name>
<dbReference type="AlphaFoldDB" id="A0AAW2G0H6"/>
<proteinExistence type="predicted"/>
<evidence type="ECO:0000313" key="1">
    <source>
        <dbReference type="EMBL" id="KAL0121806.1"/>
    </source>
</evidence>